<evidence type="ECO:0000313" key="8">
    <source>
        <dbReference type="EMBL" id="MFD1935590.1"/>
    </source>
</evidence>
<dbReference type="RefSeq" id="WP_379575711.1">
    <property type="nucleotide sequence ID" value="NZ_JBHUFV010000044.1"/>
</dbReference>
<evidence type="ECO:0000256" key="2">
    <source>
        <dbReference type="ARBA" id="ARBA00022741"/>
    </source>
</evidence>
<proteinExistence type="predicted"/>
<dbReference type="EC" id="2.7.11.1" evidence="8"/>
<organism evidence="8 9">
    <name type="scientific">Nonomuraea mangrovi</name>
    <dbReference type="NCBI Taxonomy" id="2316207"/>
    <lineage>
        <taxon>Bacteria</taxon>
        <taxon>Bacillati</taxon>
        <taxon>Actinomycetota</taxon>
        <taxon>Actinomycetes</taxon>
        <taxon>Streptosporangiales</taxon>
        <taxon>Streptosporangiaceae</taxon>
        <taxon>Nonomuraea</taxon>
    </lineage>
</organism>
<evidence type="ECO:0000256" key="5">
    <source>
        <dbReference type="PROSITE-ProRule" id="PRU10141"/>
    </source>
</evidence>
<feature type="region of interest" description="Disordered" evidence="6">
    <location>
        <begin position="295"/>
        <end position="317"/>
    </location>
</feature>
<dbReference type="PROSITE" id="PS50011">
    <property type="entry name" value="PROTEIN_KINASE_DOM"/>
    <property type="match status" value="1"/>
</dbReference>
<dbReference type="InterPro" id="IPR017441">
    <property type="entry name" value="Protein_kinase_ATP_BS"/>
</dbReference>
<dbReference type="InterPro" id="IPR000719">
    <property type="entry name" value="Prot_kinase_dom"/>
</dbReference>
<dbReference type="PROSITE" id="PS00107">
    <property type="entry name" value="PROTEIN_KINASE_ATP"/>
    <property type="match status" value="1"/>
</dbReference>
<dbReference type="SMART" id="SM00220">
    <property type="entry name" value="S_TKc"/>
    <property type="match status" value="1"/>
</dbReference>
<accession>A0ABW4T389</accession>
<dbReference type="GO" id="GO:0004674">
    <property type="term" value="F:protein serine/threonine kinase activity"/>
    <property type="evidence" value="ECO:0007669"/>
    <property type="project" value="UniProtKB-EC"/>
</dbReference>
<dbReference type="CDD" id="cd14014">
    <property type="entry name" value="STKc_PknB_like"/>
    <property type="match status" value="1"/>
</dbReference>
<dbReference type="Pfam" id="PF00069">
    <property type="entry name" value="Pkinase"/>
    <property type="match status" value="1"/>
</dbReference>
<dbReference type="InterPro" id="IPR008271">
    <property type="entry name" value="Ser/Thr_kinase_AS"/>
</dbReference>
<dbReference type="PROSITE" id="PS00108">
    <property type="entry name" value="PROTEIN_KINASE_ST"/>
    <property type="match status" value="1"/>
</dbReference>
<evidence type="ECO:0000313" key="9">
    <source>
        <dbReference type="Proteomes" id="UP001597368"/>
    </source>
</evidence>
<protein>
    <submittedName>
        <fullName evidence="8">Serine/threonine-protein kinase</fullName>
        <ecNumber evidence="8">2.7.11.1</ecNumber>
    </submittedName>
</protein>
<keyword evidence="3 8" id="KW-0418">Kinase</keyword>
<dbReference type="Proteomes" id="UP001597368">
    <property type="component" value="Unassembled WGS sequence"/>
</dbReference>
<dbReference type="SUPFAM" id="SSF56112">
    <property type="entry name" value="Protein kinase-like (PK-like)"/>
    <property type="match status" value="1"/>
</dbReference>
<keyword evidence="9" id="KW-1185">Reference proteome</keyword>
<evidence type="ECO:0000256" key="6">
    <source>
        <dbReference type="SAM" id="MobiDB-lite"/>
    </source>
</evidence>
<keyword evidence="1 8" id="KW-0808">Transferase</keyword>
<dbReference type="InterPro" id="IPR011009">
    <property type="entry name" value="Kinase-like_dom_sf"/>
</dbReference>
<dbReference type="Gene3D" id="3.30.200.20">
    <property type="entry name" value="Phosphorylase Kinase, domain 1"/>
    <property type="match status" value="1"/>
</dbReference>
<keyword evidence="2 5" id="KW-0547">Nucleotide-binding</keyword>
<dbReference type="PANTHER" id="PTHR43289">
    <property type="entry name" value="MITOGEN-ACTIVATED PROTEIN KINASE KINASE KINASE 20-RELATED"/>
    <property type="match status" value="1"/>
</dbReference>
<dbReference type="PANTHER" id="PTHR43289:SF34">
    <property type="entry name" value="SERINE_THREONINE-PROTEIN KINASE YBDM-RELATED"/>
    <property type="match status" value="1"/>
</dbReference>
<sequence length="442" mass="46384">MTTPLRDGDPAQIGPYRIHARLGGGGMGQVFLGRSPGGRTVAVKIVRSDLAGDAGFRRRFADEVKAARKVGGFYTAPVVDADPDGNPPWLATAYIPGPTLHQAVADHGPLPMESVAVLGAGLAEGLDAIHAQNVVHRDLKPANVILTADGPRLIDFGIARALDATSHTRTSTVLGTAAFMSPEQATVQTVGSASDVFSLGCVLAFAATGHSPFGEGPVHAVVYRVVHEEPNLSDLPAPLAALVAACLAKDPAARPTPRALLDELAALAPHDPQRADEAWLPDAVTEVVTLHATRVQTPGTPPPTPHAKSTGNTPAKKARGRIVGWKGAAAGLALLALAPTAVVLHDGGTYRFSDWVNRALTDPGVRDLEVRDCAADVDGSLVEVPCDSADAEYRVILGHYWGDVPRPSDPSESCENSEYVKDWDRVVETPTENLCLVRIPGN</sequence>
<comment type="caution">
    <text evidence="8">The sequence shown here is derived from an EMBL/GenBank/DDBJ whole genome shotgun (WGS) entry which is preliminary data.</text>
</comment>
<name>A0ABW4T389_9ACTN</name>
<evidence type="ECO:0000256" key="4">
    <source>
        <dbReference type="ARBA" id="ARBA00022840"/>
    </source>
</evidence>
<dbReference type="EMBL" id="JBHUFV010000044">
    <property type="protein sequence ID" value="MFD1935590.1"/>
    <property type="molecule type" value="Genomic_DNA"/>
</dbReference>
<evidence type="ECO:0000256" key="1">
    <source>
        <dbReference type="ARBA" id="ARBA00022679"/>
    </source>
</evidence>
<feature type="domain" description="Protein kinase" evidence="7">
    <location>
        <begin position="16"/>
        <end position="280"/>
    </location>
</feature>
<evidence type="ECO:0000259" key="7">
    <source>
        <dbReference type="PROSITE" id="PS50011"/>
    </source>
</evidence>
<dbReference type="Gene3D" id="1.10.510.10">
    <property type="entry name" value="Transferase(Phosphotransferase) domain 1"/>
    <property type="match status" value="1"/>
</dbReference>
<feature type="binding site" evidence="5">
    <location>
        <position position="44"/>
    </location>
    <ligand>
        <name>ATP</name>
        <dbReference type="ChEBI" id="CHEBI:30616"/>
    </ligand>
</feature>
<keyword evidence="4 5" id="KW-0067">ATP-binding</keyword>
<gene>
    <name evidence="8" type="ORF">ACFSKW_29385</name>
</gene>
<reference evidence="9" key="1">
    <citation type="journal article" date="2019" name="Int. J. Syst. Evol. Microbiol.">
        <title>The Global Catalogue of Microorganisms (GCM) 10K type strain sequencing project: providing services to taxonomists for standard genome sequencing and annotation.</title>
        <authorList>
            <consortium name="The Broad Institute Genomics Platform"/>
            <consortium name="The Broad Institute Genome Sequencing Center for Infectious Disease"/>
            <person name="Wu L."/>
            <person name="Ma J."/>
        </authorList>
    </citation>
    <scope>NUCLEOTIDE SEQUENCE [LARGE SCALE GENOMIC DNA]</scope>
    <source>
        <strain evidence="9">ICMP 6774ER</strain>
    </source>
</reference>
<evidence type="ECO:0000256" key="3">
    <source>
        <dbReference type="ARBA" id="ARBA00022777"/>
    </source>
</evidence>